<evidence type="ECO:0000259" key="1">
    <source>
        <dbReference type="PROSITE" id="PS50995"/>
    </source>
</evidence>
<dbReference type="Proteomes" id="UP001365846">
    <property type="component" value="Unassembled WGS sequence"/>
</dbReference>
<name>A0ABU8VQS8_9BURK</name>
<comment type="caution">
    <text evidence="2">The sequence shown here is derived from an EMBL/GenBank/DDBJ whole genome shotgun (WGS) entry which is preliminary data.</text>
</comment>
<feature type="domain" description="HTH marR-type" evidence="1">
    <location>
        <begin position="26"/>
        <end position="159"/>
    </location>
</feature>
<dbReference type="InterPro" id="IPR000835">
    <property type="entry name" value="HTH_MarR-typ"/>
</dbReference>
<dbReference type="PANTHER" id="PTHR33164">
    <property type="entry name" value="TRANSCRIPTIONAL REGULATOR, MARR FAMILY"/>
    <property type="match status" value="1"/>
</dbReference>
<organism evidence="2 3">
    <name type="scientific">Variovorax ureilyticus</name>
    <dbReference type="NCBI Taxonomy" id="1836198"/>
    <lineage>
        <taxon>Bacteria</taxon>
        <taxon>Pseudomonadati</taxon>
        <taxon>Pseudomonadota</taxon>
        <taxon>Betaproteobacteria</taxon>
        <taxon>Burkholderiales</taxon>
        <taxon>Comamonadaceae</taxon>
        <taxon>Variovorax</taxon>
    </lineage>
</organism>
<gene>
    <name evidence="2" type="ORF">WKW77_32770</name>
</gene>
<dbReference type="RefSeq" id="WP_340361097.1">
    <property type="nucleotide sequence ID" value="NZ_JBBKZU010000025.1"/>
</dbReference>
<keyword evidence="3" id="KW-1185">Reference proteome</keyword>
<protein>
    <submittedName>
        <fullName evidence="2">MarR family transcriptional regulator</fullName>
    </submittedName>
</protein>
<dbReference type="SUPFAM" id="SSF46785">
    <property type="entry name" value="Winged helix' DNA-binding domain"/>
    <property type="match status" value="1"/>
</dbReference>
<sequence length="163" mass="18095">MDGMIHKEPQGDELTPLGGLDEGGMHQLLGYQLAQASILTTAAFVSVAGKPLRLRPVEFTILHLVHENAPVTATKLAKALGITAPGVTIWLDRLEARGLLKRERNETDRRTQDVAVTRKGAELVATATERLMLADRELLRHLSEGERRMLLELLHKVARARKR</sequence>
<dbReference type="Gene3D" id="1.10.10.10">
    <property type="entry name" value="Winged helix-like DNA-binding domain superfamily/Winged helix DNA-binding domain"/>
    <property type="match status" value="1"/>
</dbReference>
<dbReference type="EMBL" id="JBBKZU010000025">
    <property type="protein sequence ID" value="MEJ8815876.1"/>
    <property type="molecule type" value="Genomic_DNA"/>
</dbReference>
<dbReference type="PROSITE" id="PS50995">
    <property type="entry name" value="HTH_MARR_2"/>
    <property type="match status" value="1"/>
</dbReference>
<proteinExistence type="predicted"/>
<dbReference type="Pfam" id="PF01047">
    <property type="entry name" value="MarR"/>
    <property type="match status" value="1"/>
</dbReference>
<evidence type="ECO:0000313" key="3">
    <source>
        <dbReference type="Proteomes" id="UP001365846"/>
    </source>
</evidence>
<dbReference type="PANTHER" id="PTHR33164:SF43">
    <property type="entry name" value="HTH-TYPE TRANSCRIPTIONAL REPRESSOR YETL"/>
    <property type="match status" value="1"/>
</dbReference>
<dbReference type="PRINTS" id="PR00598">
    <property type="entry name" value="HTHMARR"/>
</dbReference>
<evidence type="ECO:0000313" key="2">
    <source>
        <dbReference type="EMBL" id="MEJ8815876.1"/>
    </source>
</evidence>
<dbReference type="SMART" id="SM00347">
    <property type="entry name" value="HTH_MARR"/>
    <property type="match status" value="1"/>
</dbReference>
<accession>A0ABU8VQS8</accession>
<dbReference type="InterPro" id="IPR039422">
    <property type="entry name" value="MarR/SlyA-like"/>
</dbReference>
<reference evidence="2 3" key="1">
    <citation type="submission" date="2024-03" db="EMBL/GenBank/DDBJ databases">
        <title>Novel species of the genus Variovorax.</title>
        <authorList>
            <person name="Liu Q."/>
            <person name="Xin Y.-H."/>
        </authorList>
    </citation>
    <scope>NUCLEOTIDE SEQUENCE [LARGE SCALE GENOMIC DNA]</scope>
    <source>
        <strain evidence="2 3">KACC 18899</strain>
    </source>
</reference>
<dbReference type="InterPro" id="IPR036390">
    <property type="entry name" value="WH_DNA-bd_sf"/>
</dbReference>
<dbReference type="InterPro" id="IPR036388">
    <property type="entry name" value="WH-like_DNA-bd_sf"/>
</dbReference>